<sequence>MYKFQPKKPIRSFRDLEVYQKTLECAVIFSTDIKPQLAKLNYDLLEGMTNCALSLPLYIAESHGMRFSDFKLAVATLEKAMQGCNKMVVYLEQSAGIYAGKIPTDMLLDISRRYMDVRGKMWRLEKSWQKFRQADQNLARLKK</sequence>
<evidence type="ECO:0008006" key="3">
    <source>
        <dbReference type="Google" id="ProtNLM"/>
    </source>
</evidence>
<proteinExistence type="predicted"/>
<evidence type="ECO:0000313" key="2">
    <source>
        <dbReference type="Proteomes" id="UP000033965"/>
    </source>
</evidence>
<gene>
    <name evidence="1" type="ORF">UY44_C0001G0049</name>
</gene>
<dbReference type="InterPro" id="IPR036583">
    <property type="entry name" value="23S_rRNA_IVS_sf"/>
</dbReference>
<reference evidence="1 2" key="1">
    <citation type="journal article" date="2015" name="Nature">
        <title>rRNA introns, odd ribosomes, and small enigmatic genomes across a large radiation of phyla.</title>
        <authorList>
            <person name="Brown C.T."/>
            <person name="Hug L.A."/>
            <person name="Thomas B.C."/>
            <person name="Sharon I."/>
            <person name="Castelle C.J."/>
            <person name="Singh A."/>
            <person name="Wilkins M.J."/>
            <person name="Williams K.H."/>
            <person name="Banfield J.F."/>
        </authorList>
    </citation>
    <scope>NUCLEOTIDE SEQUENCE [LARGE SCALE GENOMIC DNA]</scope>
</reference>
<protein>
    <recommendedName>
        <fullName evidence="3">Four helix bundle protein</fullName>
    </recommendedName>
</protein>
<dbReference type="EMBL" id="LCPZ01000001">
    <property type="protein sequence ID" value="KKW09484.1"/>
    <property type="molecule type" value="Genomic_DNA"/>
</dbReference>
<accession>A0A0G1YSX3</accession>
<comment type="caution">
    <text evidence="1">The sequence shown here is derived from an EMBL/GenBank/DDBJ whole genome shotgun (WGS) entry which is preliminary data.</text>
</comment>
<dbReference type="SUPFAM" id="SSF158446">
    <property type="entry name" value="IVS-encoded protein-like"/>
    <property type="match status" value="1"/>
</dbReference>
<dbReference type="Gene3D" id="1.20.1440.60">
    <property type="entry name" value="23S rRNA-intervening sequence"/>
    <property type="match status" value="1"/>
</dbReference>
<evidence type="ECO:0000313" key="1">
    <source>
        <dbReference type="EMBL" id="KKW09484.1"/>
    </source>
</evidence>
<name>A0A0G1YSX3_9BACT</name>
<organism evidence="1 2">
    <name type="scientific">Candidatus Kaiserbacteria bacterium GW2011_GWA2_49_19</name>
    <dbReference type="NCBI Taxonomy" id="1618669"/>
    <lineage>
        <taxon>Bacteria</taxon>
        <taxon>Candidatus Kaiseribacteriota</taxon>
    </lineage>
</organism>
<dbReference type="Proteomes" id="UP000033965">
    <property type="component" value="Unassembled WGS sequence"/>
</dbReference>
<dbReference type="AlphaFoldDB" id="A0A0G1YSX3"/>